<accession>A0A8F3CIM2</accession>
<protein>
    <submittedName>
        <fullName evidence="2">Uncharacterized protein</fullName>
    </submittedName>
</protein>
<name>A0A8F3CIM2_9VIRU</name>
<keyword evidence="1" id="KW-0472">Membrane</keyword>
<sequence>MSVEAVCGQVLISVCIYTLLANIIFLILLLAGVILLVYLCVKKIYCACKRANVEHIDVPSVVPTNAVILNENINGPISSLPMYNQPANPKNIYYSEPPSYEEIPIDDTL</sequence>
<keyword evidence="1" id="KW-0812">Transmembrane</keyword>
<keyword evidence="1" id="KW-1133">Transmembrane helix</keyword>
<proteinExistence type="predicted"/>
<feature type="transmembrane region" description="Helical" evidence="1">
    <location>
        <begin position="19"/>
        <end position="41"/>
    </location>
</feature>
<organism evidence="2">
    <name type="scientific">Ranid herpesvirus 4</name>
    <dbReference type="NCBI Taxonomy" id="2849006"/>
    <lineage>
        <taxon>Viruses</taxon>
        <taxon>Duplodnaviria</taxon>
        <taxon>Heunggongvirae</taxon>
        <taxon>Peploviricota</taxon>
        <taxon>Herviviricetes</taxon>
        <taxon>Herpesvirales</taxon>
    </lineage>
</organism>
<evidence type="ECO:0000256" key="1">
    <source>
        <dbReference type="SAM" id="Phobius"/>
    </source>
</evidence>
<evidence type="ECO:0000313" key="2">
    <source>
        <dbReference type="EMBL" id="QWY26496.1"/>
    </source>
</evidence>
<reference evidence="2" key="2">
    <citation type="submission" date="2021-04" db="EMBL/GenBank/DDBJ databases">
        <authorList>
            <person name="Chen X."/>
            <person name="Shi M."/>
            <person name="Wu W."/>
        </authorList>
    </citation>
    <scope>NUCLEOTIDE SEQUENCE</scope>
    <source>
        <strain evidence="2">Cxx6</strain>
    </source>
</reference>
<reference evidence="2" key="1">
    <citation type="journal article" date="2021" name="Viruses">
        <title>Discovery and Characterization of Actively Replicating DNA and Retro-Transcribing Viruses in Lower Vertebrate Hosts Based on RNA Sequencing.</title>
        <authorList>
            <person name="Chen X.X."/>
            <person name="Wu W.C."/>
            <person name="Shi M."/>
        </authorList>
    </citation>
    <scope>NUCLEOTIDE SEQUENCE</scope>
    <source>
        <strain evidence="2">Cxx6</strain>
    </source>
</reference>
<dbReference type="EMBL" id="MZ244210">
    <property type="protein sequence ID" value="QWY26496.1"/>
    <property type="molecule type" value="Genomic_DNA"/>
</dbReference>